<protein>
    <recommendedName>
        <fullName evidence="4">Ribosomally synthesized peptide with SipW-like signal peptide</fullName>
    </recommendedName>
</protein>
<evidence type="ECO:0000313" key="2">
    <source>
        <dbReference type="EMBL" id="MBL7257129.1"/>
    </source>
</evidence>
<proteinExistence type="predicted"/>
<evidence type="ECO:0000256" key="1">
    <source>
        <dbReference type="SAM" id="SignalP"/>
    </source>
</evidence>
<evidence type="ECO:0008006" key="4">
    <source>
        <dbReference type="Google" id="ProtNLM"/>
    </source>
</evidence>
<feature type="chain" id="PRO_5046975384" description="Ribosomally synthesized peptide with SipW-like signal peptide" evidence="1">
    <location>
        <begin position="24"/>
        <end position="169"/>
    </location>
</feature>
<reference evidence="2 3" key="1">
    <citation type="submission" date="2021-01" db="EMBL/GenBank/DDBJ databases">
        <title>Actinoplanes sp. nov. LDG1-01 isolated from lichen.</title>
        <authorList>
            <person name="Saeng-In P."/>
            <person name="Phongsopitanun W."/>
            <person name="Kanchanasin P."/>
            <person name="Yuki M."/>
            <person name="Kudo T."/>
            <person name="Ohkuma M."/>
            <person name="Tanasupawat S."/>
        </authorList>
    </citation>
    <scope>NUCLEOTIDE SEQUENCE [LARGE SCALE GENOMIC DNA]</scope>
    <source>
        <strain evidence="2 3">LDG1-01</strain>
    </source>
</reference>
<dbReference type="EMBL" id="JAENHO010000006">
    <property type="protein sequence ID" value="MBL7257129.1"/>
    <property type="molecule type" value="Genomic_DNA"/>
</dbReference>
<name>A0ABS1VSA6_9ACTN</name>
<feature type="signal peptide" evidence="1">
    <location>
        <begin position="1"/>
        <end position="23"/>
    </location>
</feature>
<evidence type="ECO:0000313" key="3">
    <source>
        <dbReference type="Proteomes" id="UP000598996"/>
    </source>
</evidence>
<sequence>MRKSTKRVAVILTTLAVTGAASAAWASWLANGEGNAYAQAETAQELVISEATTSATLYPGATGDAFIKIENPNKYPVEVTTIKWDPSDGAKGVGGKGTCNNTGVYFGDFSGGPVGTNGLLGGLKLDLGAGETKTFTLKNAVRMINNSEDGCQGATISLPVKVTGASNAG</sequence>
<keyword evidence="1" id="KW-0732">Signal</keyword>
<organism evidence="2 3">
    <name type="scientific">Paractinoplanes lichenicola</name>
    <dbReference type="NCBI Taxonomy" id="2802976"/>
    <lineage>
        <taxon>Bacteria</taxon>
        <taxon>Bacillati</taxon>
        <taxon>Actinomycetota</taxon>
        <taxon>Actinomycetes</taxon>
        <taxon>Micromonosporales</taxon>
        <taxon>Micromonosporaceae</taxon>
        <taxon>Paractinoplanes</taxon>
    </lineage>
</organism>
<keyword evidence="3" id="KW-1185">Reference proteome</keyword>
<dbReference type="RefSeq" id="WP_202993720.1">
    <property type="nucleotide sequence ID" value="NZ_JAENHO010000006.1"/>
</dbReference>
<accession>A0ABS1VSA6</accession>
<comment type="caution">
    <text evidence="2">The sequence shown here is derived from an EMBL/GenBank/DDBJ whole genome shotgun (WGS) entry which is preliminary data.</text>
</comment>
<dbReference type="Proteomes" id="UP000598996">
    <property type="component" value="Unassembled WGS sequence"/>
</dbReference>
<gene>
    <name evidence="2" type="ORF">JKJ07_22790</name>
</gene>